<feature type="transmembrane region" description="Helical" evidence="7">
    <location>
        <begin position="43"/>
        <end position="61"/>
    </location>
</feature>
<sequence>MLHGTPAANASRAVEGKREGIDDQGEATRIASGDADARTLRRGLLNGTLLGVLALLAIVLLNRDDLSGIGRVLTDLPAALAISAAVHLPQIILTGLAWRVLINVEPRPSILAMTALRWYREAANALLPAGALVGQAATARLVARQGVPGSVAGATATVDLTMEAVSQLFVTLAGFGLLLTRDGGNGEGGLTGFAITGLGIAAASVIAMVALQRRLPLRPLEALLNRLSRRWPALKPTWIADFQEAVLRLHEDKKALAAAVLLHSAAWMLGAVEIAGVLALLGHPVSLTDALIIESLAQVLRNAGFMLPGAIGVQEGAVVAVSALVGVPPAPALTTALVRRAREVLFGLPGLVAWRRSERLSAVKAAA</sequence>
<dbReference type="EMBL" id="JAGINP010000004">
    <property type="protein sequence ID" value="MBP2291688.1"/>
    <property type="molecule type" value="Genomic_DNA"/>
</dbReference>
<gene>
    <name evidence="8" type="ORF">J2851_001437</name>
</gene>
<evidence type="ECO:0000256" key="6">
    <source>
        <dbReference type="SAM" id="MobiDB-lite"/>
    </source>
</evidence>
<evidence type="ECO:0000256" key="5">
    <source>
        <dbReference type="ARBA" id="ARBA00023136"/>
    </source>
</evidence>
<dbReference type="Proteomes" id="UP000781958">
    <property type="component" value="Unassembled WGS sequence"/>
</dbReference>
<dbReference type="PANTHER" id="PTHR40277:SF1">
    <property type="entry name" value="BLL5419 PROTEIN"/>
    <property type="match status" value="1"/>
</dbReference>
<feature type="transmembrane region" description="Helical" evidence="7">
    <location>
        <begin position="192"/>
        <end position="211"/>
    </location>
</feature>
<keyword evidence="2" id="KW-1003">Cell membrane</keyword>
<keyword evidence="9" id="KW-1185">Reference proteome</keyword>
<proteinExistence type="predicted"/>
<reference evidence="8 9" key="1">
    <citation type="submission" date="2021-03" db="EMBL/GenBank/DDBJ databases">
        <title>Genomic Encyclopedia of Type Strains, Phase III (KMG-III): the genomes of soil and plant-associated and newly described type strains.</title>
        <authorList>
            <person name="Whitman W."/>
        </authorList>
    </citation>
    <scope>NUCLEOTIDE SEQUENCE [LARGE SCALE GENOMIC DNA]</scope>
    <source>
        <strain evidence="8 9">IMMIB AFH-6</strain>
    </source>
</reference>
<comment type="caution">
    <text evidence="8">The sequence shown here is derived from an EMBL/GenBank/DDBJ whole genome shotgun (WGS) entry which is preliminary data.</text>
</comment>
<evidence type="ECO:0000256" key="3">
    <source>
        <dbReference type="ARBA" id="ARBA00022692"/>
    </source>
</evidence>
<keyword evidence="4 7" id="KW-1133">Transmembrane helix</keyword>
<keyword evidence="5 7" id="KW-0472">Membrane</keyword>
<feature type="region of interest" description="Disordered" evidence="6">
    <location>
        <begin position="1"/>
        <end position="21"/>
    </location>
</feature>
<evidence type="ECO:0000256" key="2">
    <source>
        <dbReference type="ARBA" id="ARBA00022475"/>
    </source>
</evidence>
<keyword evidence="3 7" id="KW-0812">Transmembrane</keyword>
<evidence type="ECO:0000256" key="7">
    <source>
        <dbReference type="SAM" id="Phobius"/>
    </source>
</evidence>
<organism evidence="8 9">
    <name type="scientific">Azospirillum rugosum</name>
    <dbReference type="NCBI Taxonomy" id="416170"/>
    <lineage>
        <taxon>Bacteria</taxon>
        <taxon>Pseudomonadati</taxon>
        <taxon>Pseudomonadota</taxon>
        <taxon>Alphaproteobacteria</taxon>
        <taxon>Rhodospirillales</taxon>
        <taxon>Azospirillaceae</taxon>
        <taxon>Azospirillum</taxon>
    </lineage>
</organism>
<protein>
    <submittedName>
        <fullName evidence="8">Membrane protein</fullName>
    </submittedName>
</protein>
<dbReference type="NCBIfam" id="TIGR03476">
    <property type="entry name" value="HpnL"/>
    <property type="match status" value="1"/>
</dbReference>
<evidence type="ECO:0000313" key="9">
    <source>
        <dbReference type="Proteomes" id="UP000781958"/>
    </source>
</evidence>
<dbReference type="InterPro" id="IPR022791">
    <property type="entry name" value="L-PG_synthase/AglD"/>
</dbReference>
<evidence type="ECO:0000256" key="1">
    <source>
        <dbReference type="ARBA" id="ARBA00004651"/>
    </source>
</evidence>
<feature type="transmembrane region" description="Helical" evidence="7">
    <location>
        <begin position="81"/>
        <end position="101"/>
    </location>
</feature>
<feature type="transmembrane region" description="Helical" evidence="7">
    <location>
        <begin position="122"/>
        <end position="142"/>
    </location>
</feature>
<dbReference type="Pfam" id="PF03706">
    <property type="entry name" value="LPG_synthase_TM"/>
    <property type="match status" value="1"/>
</dbReference>
<dbReference type="PANTHER" id="PTHR40277">
    <property type="entry name" value="BLL5419 PROTEIN"/>
    <property type="match status" value="1"/>
</dbReference>
<feature type="transmembrane region" description="Helical" evidence="7">
    <location>
        <begin position="162"/>
        <end position="180"/>
    </location>
</feature>
<evidence type="ECO:0000256" key="4">
    <source>
        <dbReference type="ARBA" id="ARBA00022989"/>
    </source>
</evidence>
<name>A0ABS4SGJ2_9PROT</name>
<evidence type="ECO:0000313" key="8">
    <source>
        <dbReference type="EMBL" id="MBP2291688.1"/>
    </source>
</evidence>
<accession>A0ABS4SGJ2</accession>
<dbReference type="RefSeq" id="WP_209765250.1">
    <property type="nucleotide sequence ID" value="NZ_JAGINP010000004.1"/>
</dbReference>
<comment type="subcellular location">
    <subcellularLocation>
        <location evidence="1">Cell membrane</location>
        <topology evidence="1">Multi-pass membrane protein</topology>
    </subcellularLocation>
</comment>